<comment type="caution">
    <text evidence="1">The sequence shown here is derived from an EMBL/GenBank/DDBJ whole genome shotgun (WGS) entry which is preliminary data.</text>
</comment>
<sequence length="157" mass="17461">MSQAAAAISNSCFSVQRGNTLIDTRSLLHFSEDAVKVRFAALADQWQFLVQKSAEKSQKLKEANKQQNFNTGIKDSFDFSWLSEVEALFASERLPEGPGVCEQSPEKAPAAGSWTSLPMRDGLKDLNGQGRQPDDQQCFRITPPRVKDKRQLRTISG</sequence>
<protein>
    <submittedName>
        <fullName evidence="1">Uncharacterized protein</fullName>
    </submittedName>
</protein>
<proteinExistence type="predicted"/>
<reference evidence="1" key="1">
    <citation type="submission" date="2021-08" db="EMBL/GenBank/DDBJ databases">
        <title>The first chromosome-level gecko genome reveals the dynamic sex chromosomes of Neotropical dwarf geckos (Sphaerodactylidae: Sphaerodactylus).</title>
        <authorList>
            <person name="Pinto B.J."/>
            <person name="Keating S.E."/>
            <person name="Gamble T."/>
        </authorList>
    </citation>
    <scope>NUCLEOTIDE SEQUENCE</scope>
    <source>
        <strain evidence="1">TG3544</strain>
    </source>
</reference>
<name>A0ACB8EZR9_9SAUR</name>
<accession>A0ACB8EZR9</accession>
<evidence type="ECO:0000313" key="2">
    <source>
        <dbReference type="Proteomes" id="UP000827872"/>
    </source>
</evidence>
<gene>
    <name evidence="1" type="ORF">K3G42_017598</name>
</gene>
<organism evidence="1 2">
    <name type="scientific">Sphaerodactylus townsendi</name>
    <dbReference type="NCBI Taxonomy" id="933632"/>
    <lineage>
        <taxon>Eukaryota</taxon>
        <taxon>Metazoa</taxon>
        <taxon>Chordata</taxon>
        <taxon>Craniata</taxon>
        <taxon>Vertebrata</taxon>
        <taxon>Euteleostomi</taxon>
        <taxon>Lepidosauria</taxon>
        <taxon>Squamata</taxon>
        <taxon>Bifurcata</taxon>
        <taxon>Gekkota</taxon>
        <taxon>Sphaerodactylidae</taxon>
        <taxon>Sphaerodactylus</taxon>
    </lineage>
</organism>
<dbReference type="Proteomes" id="UP000827872">
    <property type="component" value="Linkage Group LG12"/>
</dbReference>
<evidence type="ECO:0000313" key="1">
    <source>
        <dbReference type="EMBL" id="KAH7998523.1"/>
    </source>
</evidence>
<dbReference type="EMBL" id="CM037625">
    <property type="protein sequence ID" value="KAH7998523.1"/>
    <property type="molecule type" value="Genomic_DNA"/>
</dbReference>
<keyword evidence="2" id="KW-1185">Reference proteome</keyword>